<dbReference type="STRING" id="452589.G9NP60"/>
<dbReference type="InterPro" id="IPR036291">
    <property type="entry name" value="NAD(P)-bd_dom_sf"/>
</dbReference>
<sequence length="146" mass="15654">MTVRKIVLAGASGNLGACFLRNLLESADHVFQPSVVSVDYDDHPALVQSLKGHDVVIAAIAGGIAMQIDPLLLSAAQEAAVRRIIPSQYTLDMLHPAAQALFQDDWPDAYLVVLAQRYKMLAEAGGPTIYTGILTSMFLGSQCKTN</sequence>
<name>G9NP60_HYPAI</name>
<dbReference type="InterPro" id="IPR051609">
    <property type="entry name" value="NmrA/Isoflavone_reductase-like"/>
</dbReference>
<dbReference type="InterPro" id="IPR016040">
    <property type="entry name" value="NAD(P)-bd_dom"/>
</dbReference>
<dbReference type="Proteomes" id="UP000005426">
    <property type="component" value="Unassembled WGS sequence"/>
</dbReference>
<evidence type="ECO:0000256" key="2">
    <source>
        <dbReference type="ARBA" id="ARBA00022857"/>
    </source>
</evidence>
<evidence type="ECO:0000313" key="6">
    <source>
        <dbReference type="Proteomes" id="UP000005426"/>
    </source>
</evidence>
<dbReference type="GO" id="GO:0016491">
    <property type="term" value="F:oxidoreductase activity"/>
    <property type="evidence" value="ECO:0007669"/>
    <property type="project" value="UniProtKB-KW"/>
</dbReference>
<protein>
    <recommendedName>
        <fullName evidence="4">NAD(P)-binding domain-containing protein</fullName>
    </recommendedName>
</protein>
<evidence type="ECO:0000256" key="3">
    <source>
        <dbReference type="ARBA" id="ARBA00023002"/>
    </source>
</evidence>
<dbReference type="AlphaFoldDB" id="G9NP60"/>
<gene>
    <name evidence="5" type="ORF">TRIATDRAFT_90324</name>
</gene>
<evidence type="ECO:0000313" key="5">
    <source>
        <dbReference type="EMBL" id="EHK47845.1"/>
    </source>
</evidence>
<proteinExistence type="inferred from homology"/>
<dbReference type="OrthoDB" id="9974981at2759"/>
<organism evidence="5 6">
    <name type="scientific">Hypocrea atroviridis (strain ATCC 20476 / IMI 206040)</name>
    <name type="common">Trichoderma atroviride</name>
    <dbReference type="NCBI Taxonomy" id="452589"/>
    <lineage>
        <taxon>Eukaryota</taxon>
        <taxon>Fungi</taxon>
        <taxon>Dikarya</taxon>
        <taxon>Ascomycota</taxon>
        <taxon>Pezizomycotina</taxon>
        <taxon>Sordariomycetes</taxon>
        <taxon>Hypocreomycetidae</taxon>
        <taxon>Hypocreales</taxon>
        <taxon>Hypocreaceae</taxon>
        <taxon>Trichoderma</taxon>
    </lineage>
</organism>
<dbReference type="PANTHER" id="PTHR47706:SF1">
    <property type="entry name" value="CIPA-LIKE, PUTATIVE (AFU_ORTHOLOGUE AFUA_1G12460)-RELATED"/>
    <property type="match status" value="1"/>
</dbReference>
<dbReference type="SUPFAM" id="SSF51735">
    <property type="entry name" value="NAD(P)-binding Rossmann-fold domains"/>
    <property type="match status" value="1"/>
</dbReference>
<dbReference type="PANTHER" id="PTHR47706">
    <property type="entry name" value="NMRA-LIKE FAMILY PROTEIN"/>
    <property type="match status" value="1"/>
</dbReference>
<evidence type="ECO:0000256" key="1">
    <source>
        <dbReference type="ARBA" id="ARBA00005725"/>
    </source>
</evidence>
<reference evidence="5 6" key="1">
    <citation type="journal article" date="2011" name="Genome Biol.">
        <title>Comparative genome sequence analysis underscores mycoparasitism as the ancestral life style of Trichoderma.</title>
        <authorList>
            <person name="Kubicek C.P."/>
            <person name="Herrera-Estrella A."/>
            <person name="Seidl-Seiboth V."/>
            <person name="Martinez D.A."/>
            <person name="Druzhinina I.S."/>
            <person name="Thon M."/>
            <person name="Zeilinger S."/>
            <person name="Casas-Flores S."/>
            <person name="Horwitz B.A."/>
            <person name="Mukherjee P.K."/>
            <person name="Mukherjee M."/>
            <person name="Kredics L."/>
            <person name="Alcaraz L.D."/>
            <person name="Aerts A."/>
            <person name="Antal Z."/>
            <person name="Atanasova L."/>
            <person name="Cervantes-Badillo M.G."/>
            <person name="Challacombe J."/>
            <person name="Chertkov O."/>
            <person name="McCluskey K."/>
            <person name="Coulpier F."/>
            <person name="Deshpande N."/>
            <person name="von Doehren H."/>
            <person name="Ebbole D.J."/>
            <person name="Esquivel-Naranjo E.U."/>
            <person name="Fekete E."/>
            <person name="Flipphi M."/>
            <person name="Glaser F."/>
            <person name="Gomez-Rodriguez E.Y."/>
            <person name="Gruber S."/>
            <person name="Han C."/>
            <person name="Henrissat B."/>
            <person name="Hermosa R."/>
            <person name="Hernandez-Onate M."/>
            <person name="Karaffa L."/>
            <person name="Kosti I."/>
            <person name="Le Crom S."/>
            <person name="Lindquist E."/>
            <person name="Lucas S."/>
            <person name="Luebeck M."/>
            <person name="Luebeck P.S."/>
            <person name="Margeot A."/>
            <person name="Metz B."/>
            <person name="Misra M."/>
            <person name="Nevalainen H."/>
            <person name="Omann M."/>
            <person name="Packer N."/>
            <person name="Perrone G."/>
            <person name="Uresti-Rivera E.E."/>
            <person name="Salamov A."/>
            <person name="Schmoll M."/>
            <person name="Seiboth B."/>
            <person name="Shapiro H."/>
            <person name="Sukno S."/>
            <person name="Tamayo-Ramos J.A."/>
            <person name="Tisch D."/>
            <person name="Wiest A."/>
            <person name="Wilkinson H.H."/>
            <person name="Zhang M."/>
            <person name="Coutinho P.M."/>
            <person name="Kenerley C.M."/>
            <person name="Monte E."/>
            <person name="Baker S.E."/>
            <person name="Grigoriev I.V."/>
        </authorList>
    </citation>
    <scope>NUCLEOTIDE SEQUENCE [LARGE SCALE GENOMIC DNA]</scope>
    <source>
        <strain evidence="6">ATCC 20476 / IMI 206040</strain>
    </source>
</reference>
<dbReference type="Gene3D" id="3.40.50.720">
    <property type="entry name" value="NAD(P)-binding Rossmann-like Domain"/>
    <property type="match status" value="1"/>
</dbReference>
<evidence type="ECO:0000259" key="4">
    <source>
        <dbReference type="Pfam" id="PF13460"/>
    </source>
</evidence>
<keyword evidence="3" id="KW-0560">Oxidoreductase</keyword>
<dbReference type="Pfam" id="PF13460">
    <property type="entry name" value="NAD_binding_10"/>
    <property type="match status" value="1"/>
</dbReference>
<keyword evidence="2" id="KW-0521">NADP</keyword>
<comment type="similarity">
    <text evidence="1">Belongs to the NmrA-type oxidoreductase family. Isoflavone reductase subfamily.</text>
</comment>
<dbReference type="HOGENOM" id="CLU_1777717_0_0_1"/>
<feature type="domain" description="NAD(P)-binding" evidence="4">
    <location>
        <begin position="34"/>
        <end position="121"/>
    </location>
</feature>
<keyword evidence="6" id="KW-1185">Reference proteome</keyword>
<accession>G9NP60</accession>
<dbReference type="EMBL" id="ABDG02000020">
    <property type="protein sequence ID" value="EHK47845.1"/>
    <property type="molecule type" value="Genomic_DNA"/>
</dbReference>
<comment type="caution">
    <text evidence="5">The sequence shown here is derived from an EMBL/GenBank/DDBJ whole genome shotgun (WGS) entry which is preliminary data.</text>
</comment>